<dbReference type="Pfam" id="PF13844">
    <property type="entry name" value="Glyco_transf_41"/>
    <property type="match status" value="2"/>
</dbReference>
<dbReference type="PANTHER" id="PTHR44835:SF1">
    <property type="entry name" value="PROTEIN O-GLCNAC TRANSFERASE"/>
    <property type="match status" value="1"/>
</dbReference>
<evidence type="ECO:0000256" key="3">
    <source>
        <dbReference type="ARBA" id="ARBA00022679"/>
    </source>
</evidence>
<evidence type="ECO:0000256" key="2">
    <source>
        <dbReference type="ARBA" id="ARBA00022676"/>
    </source>
</evidence>
<dbReference type="EMBL" id="FUWJ01000015">
    <property type="protein sequence ID" value="SKA37860.1"/>
    <property type="molecule type" value="Genomic_DNA"/>
</dbReference>
<keyword evidence="3 8" id="KW-0808">Transferase</keyword>
<protein>
    <submittedName>
        <fullName evidence="8">Glycosyl transferase family 41</fullName>
    </submittedName>
</protein>
<evidence type="ECO:0000256" key="1">
    <source>
        <dbReference type="ARBA" id="ARBA00004922"/>
    </source>
</evidence>
<feature type="domain" description="O-GlcNAc transferase C-terminal" evidence="7">
    <location>
        <begin position="664"/>
        <end position="845"/>
    </location>
</feature>
<dbReference type="AlphaFoldDB" id="A0A1T4TBB5"/>
<evidence type="ECO:0000256" key="5">
    <source>
        <dbReference type="ARBA" id="ARBA00022803"/>
    </source>
</evidence>
<evidence type="ECO:0000259" key="7">
    <source>
        <dbReference type="Pfam" id="PF13844"/>
    </source>
</evidence>
<dbReference type="InterPro" id="IPR029044">
    <property type="entry name" value="Nucleotide-diphossugar_trans"/>
</dbReference>
<dbReference type="RefSeq" id="WP_170921219.1">
    <property type="nucleotide sequence ID" value="NZ_FUWJ01000015.1"/>
</dbReference>
<organism evidence="8 9">
    <name type="scientific">Enhydrobacter aerosaccus</name>
    <dbReference type="NCBI Taxonomy" id="225324"/>
    <lineage>
        <taxon>Bacteria</taxon>
        <taxon>Pseudomonadati</taxon>
        <taxon>Pseudomonadota</taxon>
        <taxon>Alphaproteobacteria</taxon>
        <taxon>Hyphomicrobiales</taxon>
        <taxon>Enhydrobacter</taxon>
    </lineage>
</organism>
<evidence type="ECO:0000259" key="6">
    <source>
        <dbReference type="Pfam" id="PF00535"/>
    </source>
</evidence>
<proteinExistence type="predicted"/>
<dbReference type="Proteomes" id="UP000190092">
    <property type="component" value="Unassembled WGS sequence"/>
</dbReference>
<dbReference type="Gene3D" id="3.40.50.11380">
    <property type="match status" value="1"/>
</dbReference>
<keyword evidence="5" id="KW-0802">TPR repeat</keyword>
<dbReference type="STRING" id="225324.SAMN02745126_05969"/>
<sequence length="870" mass="98579">MEIRQDKVEQPLVSVICFCKDRVAFLPRSVESVLSQSYRNIELVVQDGASTDGTLELLQSYAQRDPRVKIVSEPDSGPAEAYWKVLQRCTGAYIATCLSDEELQPGVIEEAVRWFAEQPQVGAFTCDGYTTDSDGKIIGEFKAGDFDFVAYIFDRYCPFWPGSFFRRKALLDVGLDQPGWNIGCLEFEIWCRLARDHVVRYVPTPVSKYAIHPGQLSNTPKNFHEHIDNRLKLIEGMFSEDGFFGAGKLKDRLGNFDPEWGVRQDHWFREIEAKISQLSQFEAHARAHKLEAEEKGFARRIEDLKQQAIAYHEQNVKAFKYSDRQPGITDAEWRRSLLDELWKGWEATLGVPHLARPKDRGLRWRLWLQRFVTERFLIDREHPLRRALDLAARLGLAEEACEEFKSFATARRAERRFRLYDSVARIYESRGQIDEALAMWGRAEPLHDPLIETAACQAAIKQPGATNEELAVRHQRWADRHARVDPAIPRPSFEAFDGRRRLRIGYHCSFMDADTIRYIMARAFRAHDRGRVEVFGYAPMDLPQDIGSGFDVSRNTGRLSDEDFLAVVRADKIDVFIELSGFSPGHRFRAMANRCAPVQVSYLNHFATSRVPNVDYILSDETCTPSDSDVQRHFSETIFRFADCLLCYDYAEAGCPPVGPLPALTAKAVTFACLGSGGKINPSLAELWAAILHRVPNSSLLLQNGQLSLADNRRYVERLFRRFGIGAERLKLRPGTNRDGVMKTYAEVDISLDTVPYCGGNTVAESLWQGVPVVTLKGELFTGRYGASLLAAARCPELIAETPERYIEIACDLASNLDRLASLRADLRRRYVEGGLNDSKRFARSLEQAYLSMIAEARNVGSAALTQNRS</sequence>
<feature type="domain" description="O-GlcNAc transferase C-terminal" evidence="7">
    <location>
        <begin position="499"/>
        <end position="642"/>
    </location>
</feature>
<keyword evidence="4" id="KW-0677">Repeat</keyword>
<dbReference type="InterPro" id="IPR051939">
    <property type="entry name" value="Glycosyltr_41/O-GlcNAc_trsf"/>
</dbReference>
<dbReference type="Gene3D" id="3.90.550.10">
    <property type="entry name" value="Spore Coat Polysaccharide Biosynthesis Protein SpsA, Chain A"/>
    <property type="match status" value="1"/>
</dbReference>
<evidence type="ECO:0000313" key="9">
    <source>
        <dbReference type="Proteomes" id="UP000190092"/>
    </source>
</evidence>
<dbReference type="InterPro" id="IPR029489">
    <property type="entry name" value="OGT/SEC/SPY_C"/>
</dbReference>
<dbReference type="InterPro" id="IPR001173">
    <property type="entry name" value="Glyco_trans_2-like"/>
</dbReference>
<evidence type="ECO:0000313" key="8">
    <source>
        <dbReference type="EMBL" id="SKA37860.1"/>
    </source>
</evidence>
<keyword evidence="9" id="KW-1185">Reference proteome</keyword>
<dbReference type="Pfam" id="PF00535">
    <property type="entry name" value="Glycos_transf_2"/>
    <property type="match status" value="1"/>
</dbReference>
<name>A0A1T4TBB5_9HYPH</name>
<comment type="pathway">
    <text evidence="1">Protein modification; protein glycosylation.</text>
</comment>
<dbReference type="PANTHER" id="PTHR44835">
    <property type="entry name" value="UDP-N-ACETYLGLUCOSAMINE--PEPTIDE N-ACETYLGLUCOSAMINYLTRANSFERASE SPINDLY-RELATED"/>
    <property type="match status" value="1"/>
</dbReference>
<dbReference type="Gene3D" id="3.40.50.2000">
    <property type="entry name" value="Glycogen Phosphorylase B"/>
    <property type="match status" value="1"/>
</dbReference>
<dbReference type="SUPFAM" id="SSF53448">
    <property type="entry name" value="Nucleotide-diphospho-sugar transferases"/>
    <property type="match status" value="1"/>
</dbReference>
<gene>
    <name evidence="8" type="ORF">SAMN02745126_05969</name>
</gene>
<accession>A0A1T4TBB5</accession>
<keyword evidence="2" id="KW-0328">Glycosyltransferase</keyword>
<evidence type="ECO:0000256" key="4">
    <source>
        <dbReference type="ARBA" id="ARBA00022737"/>
    </source>
</evidence>
<reference evidence="9" key="1">
    <citation type="submission" date="2017-02" db="EMBL/GenBank/DDBJ databases">
        <authorList>
            <person name="Varghese N."/>
            <person name="Submissions S."/>
        </authorList>
    </citation>
    <scope>NUCLEOTIDE SEQUENCE [LARGE SCALE GENOMIC DNA]</scope>
    <source>
        <strain evidence="9">ATCC 27094</strain>
    </source>
</reference>
<dbReference type="GO" id="GO:0016757">
    <property type="term" value="F:glycosyltransferase activity"/>
    <property type="evidence" value="ECO:0007669"/>
    <property type="project" value="UniProtKB-KW"/>
</dbReference>
<feature type="domain" description="Glycosyltransferase 2-like" evidence="6">
    <location>
        <begin position="14"/>
        <end position="127"/>
    </location>
</feature>